<evidence type="ECO:0000256" key="5">
    <source>
        <dbReference type="ARBA" id="ARBA00022801"/>
    </source>
</evidence>
<comment type="catalytic activity">
    <reaction evidence="1 7">
        <text>Cleavage of hydrophobic, N-terminal signal or leader sequences from secreted and periplasmic proteins.</text>
        <dbReference type="EC" id="3.4.21.89"/>
    </reaction>
</comment>
<dbReference type="EC" id="3.4.21.89" evidence="3 7"/>
<gene>
    <name evidence="9" type="primary">lepB</name>
    <name evidence="9" type="ORF">EVA99_00175</name>
</gene>
<feature type="transmembrane region" description="Helical" evidence="7">
    <location>
        <begin position="52"/>
        <end position="68"/>
    </location>
</feature>
<comment type="subcellular location">
    <subcellularLocation>
        <location evidence="7">Membrane</location>
        <topology evidence="7">Multi-pass membrane protein</topology>
    </subcellularLocation>
</comment>
<evidence type="ECO:0000256" key="4">
    <source>
        <dbReference type="ARBA" id="ARBA00019232"/>
    </source>
</evidence>
<dbReference type="InterPro" id="IPR000223">
    <property type="entry name" value="Pept_S26A_signal_pept_1"/>
</dbReference>
<evidence type="ECO:0000256" key="6">
    <source>
        <dbReference type="PIRSR" id="PIRSR600223-1"/>
    </source>
</evidence>
<feature type="active site" evidence="6">
    <location>
        <position position="127"/>
    </location>
</feature>
<sequence>MSTFFSLIQPISNVPVFIFLNLVICAIAIHWYWMKATNNFNQNIHRWAQRSGLLISILIIGILFVRQWNIGDLLAFYSFFSLILFIASLVNGHKEIIKESRGWFINIFLVFFIRGYVYEPWQIPSESMRPNLEVGDFVLVNRNAYGLEIPFTGRDKLFSTGPEVGEIVVFFPPHKPTVPFVKRVIAKGGDVVTYVNKKYYVNGVVLPQENYLQDDSARLLIESNVGKEYTIRHMDRTGQSGSWTIPEGMYFVSGDNRDNSNDSRAWGYISEDVIWGKAEYIWMSWKPGKWPSTDRVGKIN</sequence>
<feature type="transmembrane region" description="Helical" evidence="7">
    <location>
        <begin position="12"/>
        <end position="32"/>
    </location>
</feature>
<dbReference type="PROSITE" id="PS00761">
    <property type="entry name" value="SPASE_I_3"/>
    <property type="match status" value="1"/>
</dbReference>
<dbReference type="SUPFAM" id="SSF51306">
    <property type="entry name" value="LexA/Signal peptidase"/>
    <property type="match status" value="1"/>
</dbReference>
<comment type="caution">
    <text evidence="9">The sequence shown here is derived from an EMBL/GenBank/DDBJ whole genome shotgun (WGS) entry which is preliminary data.</text>
</comment>
<keyword evidence="7" id="KW-1133">Transmembrane helix</keyword>
<dbReference type="GO" id="GO:0006465">
    <property type="term" value="P:signal peptide processing"/>
    <property type="evidence" value="ECO:0007669"/>
    <property type="project" value="InterPro"/>
</dbReference>
<dbReference type="AlphaFoldDB" id="A0A520MV06"/>
<feature type="transmembrane region" description="Helical" evidence="7">
    <location>
        <begin position="74"/>
        <end position="91"/>
    </location>
</feature>
<dbReference type="InterPro" id="IPR019757">
    <property type="entry name" value="Pept_S26A_signal_pept_1_Lys-AS"/>
</dbReference>
<dbReference type="Gene3D" id="2.10.109.10">
    <property type="entry name" value="Umud Fragment, subunit A"/>
    <property type="match status" value="1"/>
</dbReference>
<keyword evidence="7" id="KW-0472">Membrane</keyword>
<dbReference type="CDD" id="cd06530">
    <property type="entry name" value="S26_SPase_I"/>
    <property type="match status" value="1"/>
</dbReference>
<reference evidence="9 10" key="1">
    <citation type="submission" date="2019-02" db="EMBL/GenBank/DDBJ databases">
        <title>Prokaryotic population dynamics and viral predation in marine succession experiment using metagenomics: the confinement effect.</title>
        <authorList>
            <person name="Haro-Moreno J.M."/>
            <person name="Rodriguez-Valera F."/>
            <person name="Lopez-Perez M."/>
        </authorList>
    </citation>
    <scope>NUCLEOTIDE SEQUENCE [LARGE SCALE GENOMIC DNA]</scope>
    <source>
        <strain evidence="9">MED-G166</strain>
    </source>
</reference>
<evidence type="ECO:0000256" key="3">
    <source>
        <dbReference type="ARBA" id="ARBA00013208"/>
    </source>
</evidence>
<dbReference type="Pfam" id="PF10502">
    <property type="entry name" value="Peptidase_S26"/>
    <property type="match status" value="1"/>
</dbReference>
<dbReference type="InterPro" id="IPR019533">
    <property type="entry name" value="Peptidase_S26"/>
</dbReference>
<dbReference type="InterPro" id="IPR019758">
    <property type="entry name" value="Pept_S26A_signal_pept_1_CS"/>
</dbReference>
<keyword evidence="7" id="KW-0812">Transmembrane</keyword>
<evidence type="ECO:0000256" key="2">
    <source>
        <dbReference type="ARBA" id="ARBA00009370"/>
    </source>
</evidence>
<accession>A0A520MV06</accession>
<keyword evidence="7" id="KW-0645">Protease</keyword>
<dbReference type="GO" id="GO:0016020">
    <property type="term" value="C:membrane"/>
    <property type="evidence" value="ECO:0007669"/>
    <property type="project" value="UniProtKB-SubCell"/>
</dbReference>
<keyword evidence="5 7" id="KW-0378">Hydrolase</keyword>
<dbReference type="EMBL" id="SHBL01000001">
    <property type="protein sequence ID" value="RZO25006.1"/>
    <property type="molecule type" value="Genomic_DNA"/>
</dbReference>
<dbReference type="Proteomes" id="UP000320146">
    <property type="component" value="Unassembled WGS sequence"/>
</dbReference>
<evidence type="ECO:0000313" key="9">
    <source>
        <dbReference type="EMBL" id="RZO25006.1"/>
    </source>
</evidence>
<feature type="active site" evidence="6">
    <location>
        <position position="182"/>
    </location>
</feature>
<protein>
    <recommendedName>
        <fullName evidence="4 7">Signal peptidase I</fullName>
        <ecNumber evidence="3 7">3.4.21.89</ecNumber>
    </recommendedName>
</protein>
<dbReference type="PANTHER" id="PTHR43390:SF1">
    <property type="entry name" value="CHLOROPLAST PROCESSING PEPTIDASE"/>
    <property type="match status" value="1"/>
</dbReference>
<dbReference type="PRINTS" id="PR00727">
    <property type="entry name" value="LEADERPTASE"/>
</dbReference>
<name>A0A520MV06_9GAMM</name>
<dbReference type="GO" id="GO:0009003">
    <property type="term" value="F:signal peptidase activity"/>
    <property type="evidence" value="ECO:0007669"/>
    <property type="project" value="UniProtKB-EC"/>
</dbReference>
<organism evidence="9 10">
    <name type="scientific">SAR86 cluster bacterium</name>
    <dbReference type="NCBI Taxonomy" id="2030880"/>
    <lineage>
        <taxon>Bacteria</taxon>
        <taxon>Pseudomonadati</taxon>
        <taxon>Pseudomonadota</taxon>
        <taxon>Gammaproteobacteria</taxon>
        <taxon>SAR86 cluster</taxon>
    </lineage>
</organism>
<dbReference type="InterPro" id="IPR036286">
    <property type="entry name" value="LexA/Signal_pep-like_sf"/>
</dbReference>
<evidence type="ECO:0000256" key="1">
    <source>
        <dbReference type="ARBA" id="ARBA00000677"/>
    </source>
</evidence>
<evidence type="ECO:0000313" key="10">
    <source>
        <dbReference type="Proteomes" id="UP000320146"/>
    </source>
</evidence>
<feature type="transmembrane region" description="Helical" evidence="7">
    <location>
        <begin position="103"/>
        <end position="121"/>
    </location>
</feature>
<dbReference type="NCBIfam" id="TIGR02227">
    <property type="entry name" value="sigpep_I_bact"/>
    <property type="match status" value="1"/>
</dbReference>
<proteinExistence type="inferred from homology"/>
<dbReference type="GO" id="GO:0004252">
    <property type="term" value="F:serine-type endopeptidase activity"/>
    <property type="evidence" value="ECO:0007669"/>
    <property type="project" value="InterPro"/>
</dbReference>
<comment type="similarity">
    <text evidence="2 7">Belongs to the peptidase S26 family.</text>
</comment>
<dbReference type="PANTHER" id="PTHR43390">
    <property type="entry name" value="SIGNAL PEPTIDASE I"/>
    <property type="match status" value="1"/>
</dbReference>
<dbReference type="PROSITE" id="PS00760">
    <property type="entry name" value="SPASE_I_2"/>
    <property type="match status" value="1"/>
</dbReference>
<feature type="domain" description="Peptidase S26" evidence="8">
    <location>
        <begin position="103"/>
        <end position="282"/>
    </location>
</feature>
<evidence type="ECO:0000256" key="7">
    <source>
        <dbReference type="RuleBase" id="RU362042"/>
    </source>
</evidence>
<evidence type="ECO:0000259" key="8">
    <source>
        <dbReference type="Pfam" id="PF10502"/>
    </source>
</evidence>